<dbReference type="PROSITE" id="PS50231">
    <property type="entry name" value="RICIN_B_LECTIN"/>
    <property type="match status" value="1"/>
</dbReference>
<dbReference type="Pfam" id="PF13199">
    <property type="entry name" value="Glyco_hydro_66"/>
    <property type="match status" value="1"/>
</dbReference>
<feature type="region of interest" description="Disordered" evidence="3">
    <location>
        <begin position="1"/>
        <end position="65"/>
    </location>
</feature>
<keyword evidence="2" id="KW-0732">Signal</keyword>
<dbReference type="InterPro" id="IPR025092">
    <property type="entry name" value="Glyco_hydro_66"/>
</dbReference>
<accession>A0A4U5X727</accession>
<dbReference type="EMBL" id="SZPR01000005">
    <property type="protein sequence ID" value="TKT11049.1"/>
    <property type="molecule type" value="Genomic_DNA"/>
</dbReference>
<dbReference type="Gene3D" id="2.60.40.10">
    <property type="entry name" value="Immunoglobulins"/>
    <property type="match status" value="1"/>
</dbReference>
<dbReference type="InterPro" id="IPR035992">
    <property type="entry name" value="Ricin_B-like_lectins"/>
</dbReference>
<feature type="compositionally biased region" description="Gly residues" evidence="3">
    <location>
        <begin position="663"/>
        <end position="674"/>
    </location>
</feature>
<keyword evidence="4" id="KW-0472">Membrane</keyword>
<proteinExistence type="inferred from homology"/>
<comment type="similarity">
    <text evidence="1">Belongs to the glycosyl hydrolase 66 family.</text>
</comment>
<evidence type="ECO:0000256" key="3">
    <source>
        <dbReference type="SAM" id="MobiDB-lite"/>
    </source>
</evidence>
<comment type="caution">
    <text evidence="6">The sequence shown here is derived from an EMBL/GenBank/DDBJ whole genome shotgun (WGS) entry which is preliminary data.</text>
</comment>
<keyword evidence="4" id="KW-1133">Transmembrane helix</keyword>
<evidence type="ECO:0000313" key="7">
    <source>
        <dbReference type="Proteomes" id="UP000308632"/>
    </source>
</evidence>
<feature type="region of interest" description="Disordered" evidence="3">
    <location>
        <begin position="435"/>
        <end position="458"/>
    </location>
</feature>
<gene>
    <name evidence="6" type="ORF">E4U92_03360</name>
</gene>
<name>A0A4U5X727_STRGB</name>
<evidence type="ECO:0000313" key="6">
    <source>
        <dbReference type="EMBL" id="TKT11049.1"/>
    </source>
</evidence>
<dbReference type="SUPFAM" id="SSF50370">
    <property type="entry name" value="Ricin B-like lectins"/>
    <property type="match status" value="1"/>
</dbReference>
<feature type="region of interest" description="Disordered" evidence="3">
    <location>
        <begin position="658"/>
        <end position="679"/>
    </location>
</feature>
<feature type="transmembrane region" description="Helical" evidence="4">
    <location>
        <begin position="71"/>
        <end position="89"/>
    </location>
</feature>
<sequence length="799" mass="86884">MRDTRMHAHRTPALPSGCRRDPRLAAGAPTLTAHPGRPPRGRSGGWGARGRRPSPKRGDMTGARHHRVRRTTLAVGLVLAASGLAFVPASPASAATVSDAWTDASRYAPGQEATVTAQVDGSGPVTFTLTHLGDVVKSGTVQADGSGRAVWKVTPPSTDFQGYLVEIQAGSSRTQTAIDVSSTWTRFPRFGFLAYYGTNISADDAKGDIAELSQRYHINALQYYDWLWKHEKPVKHDGSGVAGTWTAWNGDTLSSTTIRNYIDAEHSRGMAAMPYQMSYAALNTYDTSQVNPDWRLFNSPGGTDEWYYPMLPNQILHLMNPENPDWQNYIVGQYQDSVNSMGFDGAHLDQIGYWSEKYDKAGNKVNRPNGFAQLTNKTKQALPAGRNAVGFNAVDGYGDTELARSNADYLYTELWSNYETNASVKDYLERQRQASGGKPHITPAYMNRPNTPDSSTPNNNSVFDTTSVQLANAMFAANGANHLELGPNDHMLNTEYFLNKDKSMSAELKAWEKTYYDVITGYENLFYGPGLHTASNKTVVDGVNTSTDGSGNTVWTNPMRNGDTDVLHLINLLGNDGKWRDAGTATPPVKTNVPVKYYLRDGQQAPAALRIGSPDRDGGRSADLPFTTGSDSSGTYLKFTVPELKNWDFVYFDRTANTDDPGDGGTDPGNGSGTGKQLVNAGGKCAEAKDGASANGTPAQLATCAGTDRQKWTLNGTELRVLGKCLDVEGGNTANGTKAHLWDCGGYDSQKWAFQSNGTLKNLKSGRCLDIEYQSTADGARLHLWDCGTWNSQKWSLTS</sequence>
<dbReference type="Gene3D" id="2.80.10.50">
    <property type="match status" value="3"/>
</dbReference>
<feature type="compositionally biased region" description="Low complexity" evidence="3">
    <location>
        <begin position="447"/>
        <end position="458"/>
    </location>
</feature>
<dbReference type="Gene3D" id="3.20.20.80">
    <property type="entry name" value="Glycosidases"/>
    <property type="match status" value="1"/>
</dbReference>
<dbReference type="AlphaFoldDB" id="A0A4U5X727"/>
<dbReference type="CDD" id="cd23451">
    <property type="entry name" value="beta-trefoil_Ricin_laminarinase"/>
    <property type="match status" value="1"/>
</dbReference>
<protein>
    <recommendedName>
        <fullName evidence="5">Ricin B lectin domain-containing protein</fullName>
    </recommendedName>
</protein>
<dbReference type="InterPro" id="IPR013780">
    <property type="entry name" value="Glyco_hydro_b"/>
</dbReference>
<feature type="domain" description="Ricin B lectin" evidence="5">
    <location>
        <begin position="672"/>
        <end position="798"/>
    </location>
</feature>
<dbReference type="GO" id="GO:0005975">
    <property type="term" value="P:carbohydrate metabolic process"/>
    <property type="evidence" value="ECO:0007669"/>
    <property type="project" value="UniProtKB-ARBA"/>
</dbReference>
<dbReference type="Pfam" id="PF00652">
    <property type="entry name" value="Ricin_B_lectin"/>
    <property type="match status" value="1"/>
</dbReference>
<dbReference type="InterPro" id="IPR013783">
    <property type="entry name" value="Ig-like_fold"/>
</dbReference>
<dbReference type="SUPFAM" id="SSF51445">
    <property type="entry name" value="(Trans)glycosidases"/>
    <property type="match status" value="1"/>
</dbReference>
<dbReference type="Proteomes" id="UP000308632">
    <property type="component" value="Unassembled WGS sequence"/>
</dbReference>
<evidence type="ECO:0000259" key="5">
    <source>
        <dbReference type="SMART" id="SM00458"/>
    </source>
</evidence>
<evidence type="ECO:0000256" key="2">
    <source>
        <dbReference type="ARBA" id="ARBA00022729"/>
    </source>
</evidence>
<dbReference type="SMART" id="SM00458">
    <property type="entry name" value="RICIN"/>
    <property type="match status" value="1"/>
</dbReference>
<evidence type="ECO:0000256" key="1">
    <source>
        <dbReference type="ARBA" id="ARBA00010837"/>
    </source>
</evidence>
<keyword evidence="4" id="KW-0812">Transmembrane</keyword>
<dbReference type="CDD" id="cd14745">
    <property type="entry name" value="GH66"/>
    <property type="match status" value="1"/>
</dbReference>
<evidence type="ECO:0000256" key="4">
    <source>
        <dbReference type="SAM" id="Phobius"/>
    </source>
</evidence>
<dbReference type="InterPro" id="IPR017853">
    <property type="entry name" value="GH"/>
</dbReference>
<dbReference type="InterPro" id="IPR000772">
    <property type="entry name" value="Ricin_B_lectin"/>
</dbReference>
<organism evidence="6 7">
    <name type="scientific">Streptomyces galbus</name>
    <dbReference type="NCBI Taxonomy" id="33898"/>
    <lineage>
        <taxon>Bacteria</taxon>
        <taxon>Bacillati</taxon>
        <taxon>Actinomycetota</taxon>
        <taxon>Actinomycetes</taxon>
        <taxon>Kitasatosporales</taxon>
        <taxon>Streptomycetaceae</taxon>
        <taxon>Streptomyces</taxon>
    </lineage>
</organism>
<reference evidence="6 7" key="1">
    <citation type="submission" date="2019-04" db="EMBL/GenBank/DDBJ databases">
        <title>Streptomyces lasaliensis sp.nov., an Actinomycete isolated from soil which produces the polyether antibiotic lasalocid.</title>
        <authorList>
            <person name="Erwin G."/>
            <person name="Haber C."/>
        </authorList>
    </citation>
    <scope>NUCLEOTIDE SEQUENCE [LARGE SCALE GENOMIC DNA]</scope>
    <source>
        <strain evidence="6 7">DSM 40089</strain>
    </source>
</reference>
<dbReference type="Gene3D" id="2.60.40.1180">
    <property type="entry name" value="Golgi alpha-mannosidase II"/>
    <property type="match status" value="1"/>
</dbReference>